<evidence type="ECO:0000313" key="3">
    <source>
        <dbReference type="Proteomes" id="UP001152795"/>
    </source>
</evidence>
<feature type="region of interest" description="Disordered" evidence="1">
    <location>
        <begin position="1"/>
        <end position="20"/>
    </location>
</feature>
<reference evidence="2" key="1">
    <citation type="submission" date="2020-04" db="EMBL/GenBank/DDBJ databases">
        <authorList>
            <person name="Alioto T."/>
            <person name="Alioto T."/>
            <person name="Gomez Garrido J."/>
        </authorList>
    </citation>
    <scope>NUCLEOTIDE SEQUENCE</scope>
    <source>
        <strain evidence="2">A484AB</strain>
    </source>
</reference>
<sequence>MIGRGAKRARVDDSGAEEVEKHDGGFVTPLQMFATFTHNITFEETRKLKLLATPAASPDSNMYTFIHNRQEYGVMRLEDATISADLQVTTAANGNPAATLRVAPMARPLAFGWKTKEIYVNNDLVNTTTTHESEISYVNAFLTETPDGRYDKRDLCLGWYDTAGQFDDTVGFQNGTNTVNHGGRRRARAVNQGARFKCYDKLDLLGHNKRFCPTSFDVKVELTRLSNDKFFHGVDANVTASKMRYHDLTLTIPMMKPVAQLSAAINELMIQNSEECKFYTTTYCYVGKPLAVGAQNVQVNDIFNGGRPTRFICFQKTQARYNGDNELNFHSMPFPDINHFQVKINEANIPPLITNAKEAYLNLVRVLDRRHSQMPVTYPAYESDFGIIVVDLTTNRDSYNQVLPNSTAGVVSVDIKYAAALQAAQQLVFIGEFRNQLSIGYKTAARNKFEF</sequence>
<accession>A0A6S7GFR1</accession>
<dbReference type="EMBL" id="CACRXK020001732">
    <property type="protein sequence ID" value="CAB3990828.1"/>
    <property type="molecule type" value="Genomic_DNA"/>
</dbReference>
<comment type="caution">
    <text evidence="2">The sequence shown here is derived from an EMBL/GenBank/DDBJ whole genome shotgun (WGS) entry which is preliminary data.</text>
</comment>
<gene>
    <name evidence="2" type="ORF">PACLA_8A033044</name>
</gene>
<keyword evidence="3" id="KW-1185">Reference proteome</keyword>
<dbReference type="Proteomes" id="UP001152795">
    <property type="component" value="Unassembled WGS sequence"/>
</dbReference>
<organism evidence="2 3">
    <name type="scientific">Paramuricea clavata</name>
    <name type="common">Red gorgonian</name>
    <name type="synonym">Violescent sea-whip</name>
    <dbReference type="NCBI Taxonomy" id="317549"/>
    <lineage>
        <taxon>Eukaryota</taxon>
        <taxon>Metazoa</taxon>
        <taxon>Cnidaria</taxon>
        <taxon>Anthozoa</taxon>
        <taxon>Octocorallia</taxon>
        <taxon>Malacalcyonacea</taxon>
        <taxon>Plexauridae</taxon>
        <taxon>Paramuricea</taxon>
    </lineage>
</organism>
<evidence type="ECO:0000256" key="1">
    <source>
        <dbReference type="SAM" id="MobiDB-lite"/>
    </source>
</evidence>
<evidence type="ECO:0000313" key="2">
    <source>
        <dbReference type="EMBL" id="CAB3990828.1"/>
    </source>
</evidence>
<proteinExistence type="predicted"/>
<feature type="compositionally biased region" description="Basic and acidic residues" evidence="1">
    <location>
        <begin position="9"/>
        <end position="20"/>
    </location>
</feature>
<dbReference type="AlphaFoldDB" id="A0A6S7GFR1"/>
<protein>
    <submittedName>
        <fullName evidence="2">Uncharacterized protein</fullName>
    </submittedName>
</protein>
<name>A0A6S7GFR1_PARCT</name>